<evidence type="ECO:0000313" key="2">
    <source>
        <dbReference type="EMBL" id="SFB31982.1"/>
    </source>
</evidence>
<dbReference type="InterPro" id="IPR009061">
    <property type="entry name" value="DNA-bd_dom_put_sf"/>
</dbReference>
<keyword evidence="3" id="KW-1185">Reference proteome</keyword>
<dbReference type="Gene3D" id="1.10.238.160">
    <property type="match status" value="1"/>
</dbReference>
<dbReference type="Proteomes" id="UP000198861">
    <property type="component" value="Unassembled WGS sequence"/>
</dbReference>
<accession>A0A1I1A391</accession>
<dbReference type="RefSeq" id="WP_091013608.1">
    <property type="nucleotide sequence ID" value="NZ_FOKJ01000033.1"/>
</dbReference>
<proteinExistence type="predicted"/>
<dbReference type="InterPro" id="IPR041657">
    <property type="entry name" value="HTH_17"/>
</dbReference>
<gene>
    <name evidence="2" type="ORF">SAMN04244571_02241</name>
</gene>
<dbReference type="Pfam" id="PF12728">
    <property type="entry name" value="HTH_17"/>
    <property type="match status" value="1"/>
</dbReference>
<feature type="domain" description="Helix-turn-helix" evidence="1">
    <location>
        <begin position="22"/>
        <end position="70"/>
    </location>
</feature>
<comment type="caution">
    <text evidence="2">The sequence shown here is derived from an EMBL/GenBank/DDBJ whole genome shotgun (WGS) entry which is preliminary data.</text>
</comment>
<evidence type="ECO:0000313" key="3">
    <source>
        <dbReference type="Proteomes" id="UP000198861"/>
    </source>
</evidence>
<name>A0A1I1A391_9GAMM</name>
<organism evidence="2 3">
    <name type="scientific">Azotobacter beijerinckii</name>
    <dbReference type="NCBI Taxonomy" id="170623"/>
    <lineage>
        <taxon>Bacteria</taxon>
        <taxon>Pseudomonadati</taxon>
        <taxon>Pseudomonadota</taxon>
        <taxon>Gammaproteobacteria</taxon>
        <taxon>Pseudomonadales</taxon>
        <taxon>Pseudomonadaceae</taxon>
        <taxon>Azotobacter</taxon>
    </lineage>
</organism>
<evidence type="ECO:0000259" key="1">
    <source>
        <dbReference type="Pfam" id="PF12728"/>
    </source>
</evidence>
<reference evidence="2 3" key="1">
    <citation type="submission" date="2016-10" db="EMBL/GenBank/DDBJ databases">
        <authorList>
            <person name="Varghese N."/>
            <person name="Submissions S."/>
        </authorList>
    </citation>
    <scope>NUCLEOTIDE SEQUENCE [LARGE SCALE GENOMIC DNA]</scope>
    <source>
        <strain evidence="2 3">DSM 282</strain>
    </source>
</reference>
<dbReference type="EMBL" id="FOKJ01000033">
    <property type="protein sequence ID" value="SFB31982.1"/>
    <property type="molecule type" value="Genomic_DNA"/>
</dbReference>
<dbReference type="SUPFAM" id="SSF46955">
    <property type="entry name" value="Putative DNA-binding domain"/>
    <property type="match status" value="1"/>
</dbReference>
<protein>
    <submittedName>
        <fullName evidence="2">Transcriptional regulator, AlpA family</fullName>
    </submittedName>
</protein>
<sequence>MAQTATRNTEALNLPKAGALATSEQLCNRYQISRTTWWRWSKTPGFPAAVRFGRSVRWPTEAVEAFLTQQEA</sequence>